<dbReference type="Proteomes" id="UP000790709">
    <property type="component" value="Unassembled WGS sequence"/>
</dbReference>
<reference evidence="1" key="1">
    <citation type="journal article" date="2021" name="New Phytol.">
        <title>Evolutionary innovations through gain and loss of genes in the ectomycorrhizal Boletales.</title>
        <authorList>
            <person name="Wu G."/>
            <person name="Miyauchi S."/>
            <person name="Morin E."/>
            <person name="Kuo A."/>
            <person name="Drula E."/>
            <person name="Varga T."/>
            <person name="Kohler A."/>
            <person name="Feng B."/>
            <person name="Cao Y."/>
            <person name="Lipzen A."/>
            <person name="Daum C."/>
            <person name="Hundley H."/>
            <person name="Pangilinan J."/>
            <person name="Johnson J."/>
            <person name="Barry K."/>
            <person name="LaButti K."/>
            <person name="Ng V."/>
            <person name="Ahrendt S."/>
            <person name="Min B."/>
            <person name="Choi I.G."/>
            <person name="Park H."/>
            <person name="Plett J.M."/>
            <person name="Magnuson J."/>
            <person name="Spatafora J.W."/>
            <person name="Nagy L.G."/>
            <person name="Henrissat B."/>
            <person name="Grigoriev I.V."/>
            <person name="Yang Z.L."/>
            <person name="Xu J."/>
            <person name="Martin F.M."/>
        </authorList>
    </citation>
    <scope>NUCLEOTIDE SEQUENCE</scope>
    <source>
        <strain evidence="1">KUC20120723A-06</strain>
    </source>
</reference>
<evidence type="ECO:0000313" key="2">
    <source>
        <dbReference type="Proteomes" id="UP000790709"/>
    </source>
</evidence>
<accession>A0ACB8BAK7</accession>
<comment type="caution">
    <text evidence="1">The sequence shown here is derived from an EMBL/GenBank/DDBJ whole genome shotgun (WGS) entry which is preliminary data.</text>
</comment>
<keyword evidence="2" id="KW-1185">Reference proteome</keyword>
<gene>
    <name evidence="1" type="ORF">BV22DRAFT_1131289</name>
</gene>
<dbReference type="EMBL" id="MU266478">
    <property type="protein sequence ID" value="KAH7922634.1"/>
    <property type="molecule type" value="Genomic_DNA"/>
</dbReference>
<protein>
    <submittedName>
        <fullName evidence="1">Uncharacterized protein</fullName>
    </submittedName>
</protein>
<name>A0ACB8BAK7_9AGAM</name>
<evidence type="ECO:0000313" key="1">
    <source>
        <dbReference type="EMBL" id="KAH7922634.1"/>
    </source>
</evidence>
<organism evidence="1 2">
    <name type="scientific">Leucogyrophana mollusca</name>
    <dbReference type="NCBI Taxonomy" id="85980"/>
    <lineage>
        <taxon>Eukaryota</taxon>
        <taxon>Fungi</taxon>
        <taxon>Dikarya</taxon>
        <taxon>Basidiomycota</taxon>
        <taxon>Agaricomycotina</taxon>
        <taxon>Agaricomycetes</taxon>
        <taxon>Agaricomycetidae</taxon>
        <taxon>Boletales</taxon>
        <taxon>Boletales incertae sedis</taxon>
        <taxon>Leucogyrophana</taxon>
    </lineage>
</organism>
<proteinExistence type="predicted"/>
<sequence>MNDVYPEQQEPSPAQPPFDDPNADVILRSSDGVDFYTFKIILSLASPVFKTMFSLRLPRDAESISPSSPHVVTVTESSETLEHLLLYCFPRSSSSTPSFDSLDDGVAVAEAAAKYDMQGVLGHVKERLVASPFLETDPITFYGVSCRKGWKAEAQLAAARAVEVVEFGCMDHYVPELENITAGAYYRLLRYRLDCCVASKKLLENLTWLPKASGLEALLDPHHRSCVSGGGIKATGSRGQTTAIPPLWFCEYLKGTGEELFVQPRAYTVMDSDLYHAALLKASQGCQTCRSRGAQALTRFRNLCAAEVSKVAFKVKLEFKS</sequence>